<dbReference type="GeneID" id="76198839"/>
<dbReference type="AlphaFoldDB" id="A0ABD5YNC0"/>
<organism evidence="2 3">
    <name type="scientific">Halocatena marina</name>
    <dbReference type="NCBI Taxonomy" id="2934937"/>
    <lineage>
        <taxon>Archaea</taxon>
        <taxon>Methanobacteriati</taxon>
        <taxon>Methanobacteriota</taxon>
        <taxon>Stenosarchaea group</taxon>
        <taxon>Halobacteria</taxon>
        <taxon>Halobacteriales</taxon>
        <taxon>Natronomonadaceae</taxon>
        <taxon>Halocatena</taxon>
    </lineage>
</organism>
<reference evidence="2 3" key="1">
    <citation type="journal article" date="2019" name="Int. J. Syst. Evol. Microbiol.">
        <title>The Global Catalogue of Microorganisms (GCM) 10K type strain sequencing project: providing services to taxonomists for standard genome sequencing and annotation.</title>
        <authorList>
            <consortium name="The Broad Institute Genomics Platform"/>
            <consortium name="The Broad Institute Genome Sequencing Center for Infectious Disease"/>
            <person name="Wu L."/>
            <person name="Ma J."/>
        </authorList>
    </citation>
    <scope>NUCLEOTIDE SEQUENCE [LARGE SCALE GENOMIC DNA]</scope>
    <source>
        <strain evidence="2 3">RDMS1</strain>
    </source>
</reference>
<comment type="caution">
    <text evidence="2">The sequence shown here is derived from an EMBL/GenBank/DDBJ whole genome shotgun (WGS) entry which is preliminary data.</text>
</comment>
<feature type="transmembrane region" description="Helical" evidence="1">
    <location>
        <begin position="43"/>
        <end position="65"/>
    </location>
</feature>
<feature type="transmembrane region" description="Helical" evidence="1">
    <location>
        <begin position="20"/>
        <end position="37"/>
    </location>
</feature>
<evidence type="ECO:0000256" key="1">
    <source>
        <dbReference type="SAM" id="Phobius"/>
    </source>
</evidence>
<feature type="transmembrane region" description="Helical" evidence="1">
    <location>
        <begin position="77"/>
        <end position="104"/>
    </location>
</feature>
<keyword evidence="3" id="KW-1185">Reference proteome</keyword>
<keyword evidence="1" id="KW-1133">Transmembrane helix</keyword>
<sequence>MNPRKRLGQNLIAESKAYGYTLTIWGSGVILFHHYGTPGILHILSYVGGALVAFAILAFIAFDALFSDVDKEKRPRLIAMSMIHIFASFGNLLVSHIVVVAAVALTIPTLPTFLLIGFQATFTYNILLLVEEGLE</sequence>
<keyword evidence="1" id="KW-0812">Transmembrane</keyword>
<gene>
    <name evidence="2" type="ORF">ACFQL7_05035</name>
</gene>
<accession>A0ABD5YNC0</accession>
<proteinExistence type="predicted"/>
<keyword evidence="1" id="KW-0472">Membrane</keyword>
<protein>
    <submittedName>
        <fullName evidence="2">Uncharacterized protein</fullName>
    </submittedName>
</protein>
<name>A0ABD5YNC0_9EURY</name>
<feature type="transmembrane region" description="Helical" evidence="1">
    <location>
        <begin position="110"/>
        <end position="130"/>
    </location>
</feature>
<evidence type="ECO:0000313" key="2">
    <source>
        <dbReference type="EMBL" id="MFC7189272.1"/>
    </source>
</evidence>
<evidence type="ECO:0000313" key="3">
    <source>
        <dbReference type="Proteomes" id="UP001596417"/>
    </source>
</evidence>
<dbReference type="Proteomes" id="UP001596417">
    <property type="component" value="Unassembled WGS sequence"/>
</dbReference>
<dbReference type="EMBL" id="JBHTAX010000001">
    <property type="protein sequence ID" value="MFC7189272.1"/>
    <property type="molecule type" value="Genomic_DNA"/>
</dbReference>
<dbReference type="RefSeq" id="WP_248905277.1">
    <property type="nucleotide sequence ID" value="NZ_CP109979.1"/>
</dbReference>